<evidence type="ECO:0000256" key="2">
    <source>
        <dbReference type="ARBA" id="ARBA00022692"/>
    </source>
</evidence>
<dbReference type="InterPro" id="IPR012340">
    <property type="entry name" value="NA-bd_OB-fold"/>
</dbReference>
<dbReference type="GO" id="GO:0005886">
    <property type="term" value="C:plasma membrane"/>
    <property type="evidence" value="ECO:0007669"/>
    <property type="project" value="TreeGrafter"/>
</dbReference>
<keyword evidence="2 5" id="KW-0812">Transmembrane</keyword>
<dbReference type="Proteomes" id="UP000253998">
    <property type="component" value="Unassembled WGS sequence"/>
</dbReference>
<evidence type="ECO:0000313" key="7">
    <source>
        <dbReference type="EMBL" id="RDE72043.1"/>
    </source>
</evidence>
<dbReference type="AlphaFoldDB" id="A0A8B2U8A9"/>
<name>A0A8B2U8A9_9PAST</name>
<evidence type="ECO:0000256" key="4">
    <source>
        <dbReference type="ARBA" id="ARBA00023136"/>
    </source>
</evidence>
<dbReference type="EMBL" id="QEPM01000001">
    <property type="protein sequence ID" value="RDE72043.1"/>
    <property type="molecule type" value="Genomic_DNA"/>
</dbReference>
<accession>A0A8B2U8A9</accession>
<sequence>MEWLTDWGVWHWLILGFVLLIAEILVPGVFLLWWGLSAIVIAGMTKLIPTLPLSFLAVMYAVIASIFSIIWWRYQHGKDQIDQSKSVLNQRDHAMIGAQGKVLEIGENGIGRGAFGDTTWRIQGRDLAVNDIVEVTAVDSITLKVNKI</sequence>
<dbReference type="InterPro" id="IPR052165">
    <property type="entry name" value="Membrane_assoc_protease"/>
</dbReference>
<evidence type="ECO:0000256" key="1">
    <source>
        <dbReference type="ARBA" id="ARBA00004141"/>
    </source>
</evidence>
<protein>
    <submittedName>
        <fullName evidence="7">NfeD family protein</fullName>
    </submittedName>
</protein>
<dbReference type="RefSeq" id="WP_111294051.1">
    <property type="nucleotide sequence ID" value="NZ_CAUTCU010000029.1"/>
</dbReference>
<evidence type="ECO:0000259" key="6">
    <source>
        <dbReference type="Pfam" id="PF01957"/>
    </source>
</evidence>
<comment type="caution">
    <text evidence="7">The sequence shown here is derived from an EMBL/GenBank/DDBJ whole genome shotgun (WGS) entry which is preliminary data.</text>
</comment>
<dbReference type="Gene3D" id="2.40.50.140">
    <property type="entry name" value="Nucleic acid-binding proteins"/>
    <property type="match status" value="1"/>
</dbReference>
<dbReference type="Pfam" id="PF01957">
    <property type="entry name" value="NfeD"/>
    <property type="match status" value="1"/>
</dbReference>
<comment type="subcellular location">
    <subcellularLocation>
        <location evidence="1">Membrane</location>
        <topology evidence="1">Multi-pass membrane protein</topology>
    </subcellularLocation>
</comment>
<dbReference type="InterPro" id="IPR002810">
    <property type="entry name" value="NfeD-like_C"/>
</dbReference>
<proteinExistence type="predicted"/>
<keyword evidence="3 5" id="KW-1133">Transmembrane helix</keyword>
<feature type="domain" description="NfeD-like C-terminal" evidence="6">
    <location>
        <begin position="93"/>
        <end position="147"/>
    </location>
</feature>
<keyword evidence="4 5" id="KW-0472">Membrane</keyword>
<feature type="transmembrane region" description="Helical" evidence="5">
    <location>
        <begin position="53"/>
        <end position="74"/>
    </location>
</feature>
<dbReference type="PANTHER" id="PTHR33507">
    <property type="entry name" value="INNER MEMBRANE PROTEIN YBBJ"/>
    <property type="match status" value="1"/>
</dbReference>
<feature type="transmembrane region" description="Helical" evidence="5">
    <location>
        <begin position="12"/>
        <end position="41"/>
    </location>
</feature>
<dbReference type="PANTHER" id="PTHR33507:SF3">
    <property type="entry name" value="INNER MEMBRANE PROTEIN YBBJ"/>
    <property type="match status" value="1"/>
</dbReference>
<gene>
    <name evidence="7" type="ORF">DPV83_00020</name>
</gene>
<evidence type="ECO:0000313" key="8">
    <source>
        <dbReference type="Proteomes" id="UP000253998"/>
    </source>
</evidence>
<reference evidence="7 8" key="1">
    <citation type="submission" date="2018-05" db="EMBL/GenBank/DDBJ databases">
        <title>Draft Genome Sequences for a Diverse set of 7 Haemophilus Species.</title>
        <authorList>
            <person name="Nichols M."/>
            <person name="Topaz N."/>
            <person name="Wang X."/>
            <person name="Wang X."/>
            <person name="Boxrud D."/>
        </authorList>
    </citation>
    <scope>NUCLEOTIDE SEQUENCE [LARGE SCALE GENOMIC DNA]</scope>
    <source>
        <strain evidence="7 8">C2001002503</strain>
    </source>
</reference>
<evidence type="ECO:0000256" key="5">
    <source>
        <dbReference type="SAM" id="Phobius"/>
    </source>
</evidence>
<organism evidence="7 8">
    <name type="scientific">Aggregatibacter segnis</name>
    <dbReference type="NCBI Taxonomy" id="739"/>
    <lineage>
        <taxon>Bacteria</taxon>
        <taxon>Pseudomonadati</taxon>
        <taxon>Pseudomonadota</taxon>
        <taxon>Gammaproteobacteria</taxon>
        <taxon>Pasteurellales</taxon>
        <taxon>Pasteurellaceae</taxon>
        <taxon>Aggregatibacter</taxon>
    </lineage>
</organism>
<evidence type="ECO:0000256" key="3">
    <source>
        <dbReference type="ARBA" id="ARBA00022989"/>
    </source>
</evidence>